<evidence type="ECO:0000256" key="1">
    <source>
        <dbReference type="SAM" id="MobiDB-lite"/>
    </source>
</evidence>
<name>A0A2G8KJQ0_STIJA</name>
<gene>
    <name evidence="3" type="ORF">BSL78_14938</name>
</gene>
<evidence type="ECO:0000259" key="2">
    <source>
        <dbReference type="Pfam" id="PF15782"/>
    </source>
</evidence>
<feature type="compositionally biased region" description="Polar residues" evidence="1">
    <location>
        <begin position="54"/>
        <end position="71"/>
    </location>
</feature>
<feature type="compositionally biased region" description="Polar residues" evidence="1">
    <location>
        <begin position="388"/>
        <end position="405"/>
    </location>
</feature>
<feature type="region of interest" description="Disordered" evidence="1">
    <location>
        <begin position="347"/>
        <end position="465"/>
    </location>
</feature>
<feature type="compositionally biased region" description="Basic and acidic residues" evidence="1">
    <location>
        <begin position="73"/>
        <end position="84"/>
    </location>
</feature>
<accession>A0A2G8KJQ0</accession>
<keyword evidence="4" id="KW-1185">Reference proteome</keyword>
<organism evidence="3 4">
    <name type="scientific">Stichopus japonicus</name>
    <name type="common">Sea cucumber</name>
    <dbReference type="NCBI Taxonomy" id="307972"/>
    <lineage>
        <taxon>Eukaryota</taxon>
        <taxon>Metazoa</taxon>
        <taxon>Echinodermata</taxon>
        <taxon>Eleutherozoa</taxon>
        <taxon>Echinozoa</taxon>
        <taxon>Holothuroidea</taxon>
        <taxon>Aspidochirotacea</taxon>
        <taxon>Aspidochirotida</taxon>
        <taxon>Stichopodidae</taxon>
        <taxon>Apostichopus</taxon>
    </lineage>
</organism>
<dbReference type="OrthoDB" id="9989163at2759"/>
<dbReference type="Pfam" id="PF15782">
    <property type="entry name" value="GREB1_N"/>
    <property type="match status" value="1"/>
</dbReference>
<proteinExistence type="predicted"/>
<feature type="domain" description="GREB1 N-terminal" evidence="2">
    <location>
        <begin position="197"/>
        <end position="344"/>
    </location>
</feature>
<feature type="region of interest" description="Disordered" evidence="1">
    <location>
        <begin position="53"/>
        <end position="96"/>
    </location>
</feature>
<dbReference type="STRING" id="307972.A0A2G8KJQ0"/>
<protein>
    <recommendedName>
        <fullName evidence="2">GREB1 N-terminal domain-containing protein</fullName>
    </recommendedName>
</protein>
<evidence type="ECO:0000313" key="3">
    <source>
        <dbReference type="EMBL" id="PIK48195.1"/>
    </source>
</evidence>
<feature type="compositionally biased region" description="Acidic residues" evidence="1">
    <location>
        <begin position="352"/>
        <end position="364"/>
    </location>
</feature>
<dbReference type="AlphaFoldDB" id="A0A2G8KJQ0"/>
<dbReference type="InterPro" id="IPR046926">
    <property type="entry name" value="GREB1_N"/>
</dbReference>
<feature type="compositionally biased region" description="Basic and acidic residues" evidence="1">
    <location>
        <begin position="445"/>
        <end position="456"/>
    </location>
</feature>
<dbReference type="PANTHER" id="PTHR15720:SF14">
    <property type="entry name" value="GREB1-LIKE PROTEIN"/>
    <property type="match status" value="1"/>
</dbReference>
<comment type="caution">
    <text evidence="3">The sequence shown here is derived from an EMBL/GenBank/DDBJ whole genome shotgun (WGS) entry which is preliminary data.</text>
</comment>
<feature type="compositionally biased region" description="Polar residues" evidence="1">
    <location>
        <begin position="177"/>
        <end position="191"/>
    </location>
</feature>
<dbReference type="EMBL" id="MRZV01000536">
    <property type="protein sequence ID" value="PIK48195.1"/>
    <property type="molecule type" value="Genomic_DNA"/>
</dbReference>
<sequence>MGNSQGQLKSSKFETALHMSIEQALRSNSTTPHPLFSQLYLEKDLKLSIPDVLPTSSDGGFSVEKPTSQSPKGKADKENNEPTHHSNGGGKCSPSDVTKVRLVSSLPPVAAPISVVHAPPALQGVMLSPRLPPSPLGPSYLPQRFLLPGQYPPHALPPMLHQVQTPPPPRQVERRVTSSPGCHRNQVSPSSAPHRDNTGSEAKQKSDAEPHSYLMKPLVVGGCQEVGFCQAGADIRLTEISAKSIEVQNCFTLVGAKSPYLPENILVAAVDLRYLPDPSNYQALLGFSGYCVGCGEKGFRYFTEFAHHINLKVLSQAKKQKHLKYYIVANKKGHWIRGPLIPWKELKRSSEEDGNSSDDLEEKEAVEAPSHLTMHSVTPPPGLLLTPVSRSHTYSESAPSTRTNSLKLKVEVEGKEETLPDSHGGTMTSETRDLKQPPKKRHRFHSVDEDALRKSAEPPVAAKRMVPPPVFPLPRFLPPPSPPVPKIVRLYHQI</sequence>
<feature type="compositionally biased region" description="Basic and acidic residues" evidence="1">
    <location>
        <begin position="193"/>
        <end position="208"/>
    </location>
</feature>
<reference evidence="3 4" key="1">
    <citation type="journal article" date="2017" name="PLoS Biol.">
        <title>The sea cucumber genome provides insights into morphological evolution and visceral regeneration.</title>
        <authorList>
            <person name="Zhang X."/>
            <person name="Sun L."/>
            <person name="Yuan J."/>
            <person name="Sun Y."/>
            <person name="Gao Y."/>
            <person name="Zhang L."/>
            <person name="Li S."/>
            <person name="Dai H."/>
            <person name="Hamel J.F."/>
            <person name="Liu C."/>
            <person name="Yu Y."/>
            <person name="Liu S."/>
            <person name="Lin W."/>
            <person name="Guo K."/>
            <person name="Jin S."/>
            <person name="Xu P."/>
            <person name="Storey K.B."/>
            <person name="Huan P."/>
            <person name="Zhang T."/>
            <person name="Zhou Y."/>
            <person name="Zhang J."/>
            <person name="Lin C."/>
            <person name="Li X."/>
            <person name="Xing L."/>
            <person name="Huo D."/>
            <person name="Sun M."/>
            <person name="Wang L."/>
            <person name="Mercier A."/>
            <person name="Li F."/>
            <person name="Yang H."/>
            <person name="Xiang J."/>
        </authorList>
    </citation>
    <scope>NUCLEOTIDE SEQUENCE [LARGE SCALE GENOMIC DNA]</scope>
    <source>
        <strain evidence="3">Shaxun</strain>
        <tissue evidence="3">Muscle</tissue>
    </source>
</reference>
<dbReference type="PANTHER" id="PTHR15720">
    <property type="entry name" value="GREB1-RELATED"/>
    <property type="match status" value="1"/>
</dbReference>
<evidence type="ECO:0000313" key="4">
    <source>
        <dbReference type="Proteomes" id="UP000230750"/>
    </source>
</evidence>
<feature type="compositionally biased region" description="Basic and acidic residues" evidence="1">
    <location>
        <begin position="408"/>
        <end position="420"/>
    </location>
</feature>
<dbReference type="Proteomes" id="UP000230750">
    <property type="component" value="Unassembled WGS sequence"/>
</dbReference>
<dbReference type="InterPro" id="IPR028422">
    <property type="entry name" value="GREB1"/>
</dbReference>
<feature type="region of interest" description="Disordered" evidence="1">
    <location>
        <begin position="152"/>
        <end position="208"/>
    </location>
</feature>